<dbReference type="InterPro" id="IPR000626">
    <property type="entry name" value="Ubiquitin-like_dom"/>
</dbReference>
<keyword evidence="4" id="KW-0808">Transferase</keyword>
<comment type="catalytic activity">
    <reaction evidence="1">
        <text>S-ubiquitinyl-[E2 ubiquitin-conjugating enzyme]-L-cysteine + [acceptor protein]-L-lysine = [E2 ubiquitin-conjugating enzyme]-L-cysteine + N(6)-ubiquitinyl-[acceptor protein]-L-lysine.</text>
        <dbReference type="EC" id="2.3.2.26"/>
    </reaction>
</comment>
<dbReference type="SUPFAM" id="SSF56204">
    <property type="entry name" value="Hect, E3 ligase catalytic domain"/>
    <property type="match status" value="1"/>
</dbReference>
<dbReference type="InterPro" id="IPR000569">
    <property type="entry name" value="HECT_dom"/>
</dbReference>
<dbReference type="PROSITE" id="PS50237">
    <property type="entry name" value="HECT"/>
    <property type="match status" value="1"/>
</dbReference>
<comment type="caution">
    <text evidence="9">The sequence shown here is derived from an EMBL/GenBank/DDBJ whole genome shotgun (WGS) entry which is preliminary data.</text>
</comment>
<reference evidence="9 10" key="1">
    <citation type="submission" date="2023-12" db="EMBL/GenBank/DDBJ databases">
        <title>A high-quality genome assembly for Dillenia turbinata (Dilleniales).</title>
        <authorList>
            <person name="Chanderbali A."/>
        </authorList>
    </citation>
    <scope>NUCLEOTIDE SEQUENCE [LARGE SCALE GENOMIC DNA]</scope>
    <source>
        <strain evidence="9">LSX21</strain>
        <tissue evidence="9">Leaf</tissue>
    </source>
</reference>
<evidence type="ECO:0000259" key="8">
    <source>
        <dbReference type="PROSITE" id="PS50237"/>
    </source>
</evidence>
<dbReference type="GO" id="GO:0006511">
    <property type="term" value="P:ubiquitin-dependent protein catabolic process"/>
    <property type="evidence" value="ECO:0007669"/>
    <property type="project" value="TreeGrafter"/>
</dbReference>
<proteinExistence type="predicted"/>
<sequence length="884" mass="100345">MSLDCLFHRLSSTKRKLDDLNDDVDDALSDLVSVRMRKDYSSHAVNSSNGDGDDSSDLSLLSDVVSRVSNSDLSSRPQNPDLHFFVRMISQGNTLVFHANSDDTVKSLHERIQVITGIPVFEQRLIYKGKQLQWEQSLADCLIENDAGLNLVGRMRSTEYPITWQIVNELVWSICSLCRGETVCSARDVTTRISDFLALASKDDSEAAKAHIQIFMSSSAPTALVMLYLSPHKGNQKCAEDCIKRFLSPSCNNLPKFVYMHCFPILLEFCKLLNRGNGGFGVDSLYVSCRSALGSLLETIGDRGGHGCYEYSKSSIAVQELFPFVSELAKTLSKDLEVSRTSKLSLGPSEDIVRDFKAFLLPLQLAIKEKVGPEGPISLPFCEANYNQPCYSEEIGFLHVTFVDLLQKMKDCLDKLVGNPLPKAVEIGHIGASQYLAILKELYGISKLYLGAKEKFWTILRERKVVVCSLITRYAKRGEDHDWLLKHKEVTDFEARRHLVMLMFPEIKDEYDELHEMLIDRSHLLAESFEYIGRADPDSLHGGLFMEFKNEEATGPGVLREWFSLVSQAIFNPENALFVACPNDRRRFFPNPVCGLCLPAASKVDPLHLQYFSFCGRVIALALMHKVQVGVVFDRLFYLQLAGKDVTLEDIRDADPYLYNSCKKILEMDPKLVDSDALGLTFVSEANELGSIKVVELCTGGKNITINSMNRGEYVNLLIQYRFVRSISEQVAYFAQGFSDILLDPTQRKFFFQSLEPEDFDWMVHGSDRALCIDDWKEHTEYHGYKETDPLILWFWKAVREMSEDQRQVLLFFWTSVKHLPIEGFGGLASKLYIYKASESHERLPSSHTCFYRLCIPPYKSMEALRCAFNIVTKEDYGYSFGTW</sequence>
<evidence type="ECO:0000256" key="5">
    <source>
        <dbReference type="ARBA" id="ARBA00022786"/>
    </source>
</evidence>
<evidence type="ECO:0000256" key="6">
    <source>
        <dbReference type="PROSITE-ProRule" id="PRU00104"/>
    </source>
</evidence>
<dbReference type="InterPro" id="IPR019956">
    <property type="entry name" value="Ubiquitin_dom"/>
</dbReference>
<dbReference type="Gene3D" id="3.90.1750.10">
    <property type="entry name" value="Hect, E3 ligase catalytic domains"/>
    <property type="match status" value="1"/>
</dbReference>
<dbReference type="CDD" id="cd00078">
    <property type="entry name" value="HECTc"/>
    <property type="match status" value="1"/>
</dbReference>
<evidence type="ECO:0000259" key="7">
    <source>
        <dbReference type="PROSITE" id="PS50053"/>
    </source>
</evidence>
<dbReference type="Gene3D" id="3.10.20.90">
    <property type="entry name" value="Phosphatidylinositol 3-kinase Catalytic Subunit, Chain A, domain 1"/>
    <property type="match status" value="1"/>
</dbReference>
<evidence type="ECO:0000256" key="4">
    <source>
        <dbReference type="ARBA" id="ARBA00022679"/>
    </source>
</evidence>
<dbReference type="EC" id="2.3.2.26" evidence="3"/>
<evidence type="ECO:0000313" key="10">
    <source>
        <dbReference type="Proteomes" id="UP001370490"/>
    </source>
</evidence>
<dbReference type="PROSITE" id="PS50053">
    <property type="entry name" value="UBIQUITIN_2"/>
    <property type="match status" value="1"/>
</dbReference>
<evidence type="ECO:0000313" key="9">
    <source>
        <dbReference type="EMBL" id="KAK6917831.1"/>
    </source>
</evidence>
<evidence type="ECO:0000256" key="2">
    <source>
        <dbReference type="ARBA" id="ARBA00004906"/>
    </source>
</evidence>
<dbReference type="GO" id="GO:0000209">
    <property type="term" value="P:protein polyubiquitination"/>
    <property type="evidence" value="ECO:0007669"/>
    <property type="project" value="TreeGrafter"/>
</dbReference>
<dbReference type="SUPFAM" id="SSF54236">
    <property type="entry name" value="Ubiquitin-like"/>
    <property type="match status" value="1"/>
</dbReference>
<dbReference type="GO" id="GO:0061630">
    <property type="term" value="F:ubiquitin protein ligase activity"/>
    <property type="evidence" value="ECO:0007669"/>
    <property type="project" value="UniProtKB-EC"/>
</dbReference>
<feature type="domain" description="HECT" evidence="8">
    <location>
        <begin position="536"/>
        <end position="882"/>
    </location>
</feature>
<feature type="domain" description="Ubiquitin-like" evidence="7">
    <location>
        <begin position="82"/>
        <end position="158"/>
    </location>
</feature>
<dbReference type="Gene3D" id="3.30.2160.10">
    <property type="entry name" value="Hect, E3 ligase catalytic domain"/>
    <property type="match status" value="1"/>
</dbReference>
<keyword evidence="5 6" id="KW-0833">Ubl conjugation pathway</keyword>
<evidence type="ECO:0000256" key="3">
    <source>
        <dbReference type="ARBA" id="ARBA00012485"/>
    </source>
</evidence>
<dbReference type="InterPro" id="IPR035983">
    <property type="entry name" value="Hect_E3_ubiquitin_ligase"/>
</dbReference>
<gene>
    <name evidence="9" type="ORF">RJ641_018582</name>
</gene>
<comment type="pathway">
    <text evidence="2">Protein modification; protein ubiquitination.</text>
</comment>
<organism evidence="9 10">
    <name type="scientific">Dillenia turbinata</name>
    <dbReference type="NCBI Taxonomy" id="194707"/>
    <lineage>
        <taxon>Eukaryota</taxon>
        <taxon>Viridiplantae</taxon>
        <taxon>Streptophyta</taxon>
        <taxon>Embryophyta</taxon>
        <taxon>Tracheophyta</taxon>
        <taxon>Spermatophyta</taxon>
        <taxon>Magnoliopsida</taxon>
        <taxon>eudicotyledons</taxon>
        <taxon>Gunneridae</taxon>
        <taxon>Pentapetalae</taxon>
        <taxon>Dilleniales</taxon>
        <taxon>Dilleniaceae</taxon>
        <taxon>Dillenia</taxon>
    </lineage>
</organism>
<dbReference type="Gene3D" id="3.30.2410.10">
    <property type="entry name" value="Hect, E3 ligase catalytic domain"/>
    <property type="match status" value="1"/>
</dbReference>
<dbReference type="Pfam" id="PF00632">
    <property type="entry name" value="HECT"/>
    <property type="match status" value="1"/>
</dbReference>
<protein>
    <recommendedName>
        <fullName evidence="3">HECT-type E3 ubiquitin transferase</fullName>
        <ecNumber evidence="3">2.3.2.26</ecNumber>
    </recommendedName>
</protein>
<keyword evidence="10" id="KW-1185">Reference proteome</keyword>
<dbReference type="Proteomes" id="UP001370490">
    <property type="component" value="Unassembled WGS sequence"/>
</dbReference>
<name>A0AAN8UUG7_9MAGN</name>
<evidence type="ECO:0000256" key="1">
    <source>
        <dbReference type="ARBA" id="ARBA00000885"/>
    </source>
</evidence>
<accession>A0AAN8UUG7</accession>
<dbReference type="PANTHER" id="PTHR11254">
    <property type="entry name" value="HECT DOMAIN UBIQUITIN-PROTEIN LIGASE"/>
    <property type="match status" value="1"/>
</dbReference>
<dbReference type="Pfam" id="PF00240">
    <property type="entry name" value="ubiquitin"/>
    <property type="match status" value="1"/>
</dbReference>
<feature type="active site" description="Glycyl thioester intermediate" evidence="6">
    <location>
        <position position="850"/>
    </location>
</feature>
<dbReference type="PRINTS" id="PR00348">
    <property type="entry name" value="UBIQUITIN"/>
</dbReference>
<dbReference type="SMART" id="SM00213">
    <property type="entry name" value="UBQ"/>
    <property type="match status" value="1"/>
</dbReference>
<dbReference type="InterPro" id="IPR050409">
    <property type="entry name" value="E3_ubiq-protein_ligase"/>
</dbReference>
<dbReference type="AlphaFoldDB" id="A0AAN8UUG7"/>
<dbReference type="InterPro" id="IPR029071">
    <property type="entry name" value="Ubiquitin-like_domsf"/>
</dbReference>
<dbReference type="SMART" id="SM00119">
    <property type="entry name" value="HECTc"/>
    <property type="match status" value="1"/>
</dbReference>
<dbReference type="GO" id="GO:0005737">
    <property type="term" value="C:cytoplasm"/>
    <property type="evidence" value="ECO:0007669"/>
    <property type="project" value="TreeGrafter"/>
</dbReference>
<dbReference type="PANTHER" id="PTHR11254:SF424">
    <property type="entry name" value="E3 UBIQUITIN-PROTEIN LIGASE UPL5"/>
    <property type="match status" value="1"/>
</dbReference>
<dbReference type="EMBL" id="JBAMMX010000023">
    <property type="protein sequence ID" value="KAK6917831.1"/>
    <property type="molecule type" value="Genomic_DNA"/>
</dbReference>